<protein>
    <submittedName>
        <fullName evidence="3">Uncharacterized protein</fullName>
    </submittedName>
</protein>
<accession>A0A369KIS7</accession>
<keyword evidence="1" id="KW-0378">Hydrolase</keyword>
<feature type="region of interest" description="Disordered" evidence="2">
    <location>
        <begin position="179"/>
        <end position="212"/>
    </location>
</feature>
<dbReference type="EMBL" id="LUEZ02000004">
    <property type="protein sequence ID" value="RDB30846.1"/>
    <property type="molecule type" value="Genomic_DNA"/>
</dbReference>
<organism evidence="3 4">
    <name type="scientific">Hypsizygus marmoreus</name>
    <name type="common">White beech mushroom</name>
    <name type="synonym">Agaricus marmoreus</name>
    <dbReference type="NCBI Taxonomy" id="39966"/>
    <lineage>
        <taxon>Eukaryota</taxon>
        <taxon>Fungi</taxon>
        <taxon>Dikarya</taxon>
        <taxon>Basidiomycota</taxon>
        <taxon>Agaricomycotina</taxon>
        <taxon>Agaricomycetes</taxon>
        <taxon>Agaricomycetidae</taxon>
        <taxon>Agaricales</taxon>
        <taxon>Tricholomatineae</taxon>
        <taxon>Lyophyllaceae</taxon>
        <taxon>Hypsizygus</taxon>
    </lineage>
</organism>
<dbReference type="InterPro" id="IPR051540">
    <property type="entry name" value="S-2-haloacid_dehalogenase"/>
</dbReference>
<evidence type="ECO:0000256" key="1">
    <source>
        <dbReference type="ARBA" id="ARBA00022801"/>
    </source>
</evidence>
<dbReference type="OrthoDB" id="20198at2759"/>
<reference evidence="3" key="1">
    <citation type="submission" date="2018-04" db="EMBL/GenBank/DDBJ databases">
        <title>Whole genome sequencing of Hypsizygus marmoreus.</title>
        <authorList>
            <person name="Choi I.-G."/>
            <person name="Min B."/>
            <person name="Kim J.-G."/>
            <person name="Kim S."/>
            <person name="Oh Y.-L."/>
            <person name="Kong W.-S."/>
            <person name="Park H."/>
            <person name="Jeong J."/>
            <person name="Song E.-S."/>
        </authorList>
    </citation>
    <scope>NUCLEOTIDE SEQUENCE [LARGE SCALE GENOMIC DNA]</scope>
    <source>
        <strain evidence="3">51987-8</strain>
    </source>
</reference>
<dbReference type="AlphaFoldDB" id="A0A369KIS7"/>
<name>A0A369KIS7_HYPMA</name>
<dbReference type="InterPro" id="IPR036412">
    <property type="entry name" value="HAD-like_sf"/>
</dbReference>
<dbReference type="Gene3D" id="3.40.50.1000">
    <property type="entry name" value="HAD superfamily/HAD-like"/>
    <property type="match status" value="1"/>
</dbReference>
<dbReference type="Proteomes" id="UP000076154">
    <property type="component" value="Unassembled WGS sequence"/>
</dbReference>
<gene>
    <name evidence="3" type="ORF">Hypma_005912</name>
</gene>
<keyword evidence="4" id="KW-1185">Reference proteome</keyword>
<dbReference type="InterPro" id="IPR023214">
    <property type="entry name" value="HAD_sf"/>
</dbReference>
<evidence type="ECO:0000313" key="4">
    <source>
        <dbReference type="Proteomes" id="UP000076154"/>
    </source>
</evidence>
<dbReference type="PANTHER" id="PTHR43316:SF9">
    <property type="entry name" value="ACID DEHALOGENASE, PUTATIVE (AFU_ORTHOLOGUE AFUA_6G14460)-RELATED"/>
    <property type="match status" value="1"/>
</dbReference>
<dbReference type="PANTHER" id="PTHR43316">
    <property type="entry name" value="HYDROLASE, HALOACID DELAHOGENASE-RELATED"/>
    <property type="match status" value="1"/>
</dbReference>
<dbReference type="SUPFAM" id="SSF56784">
    <property type="entry name" value="HAD-like"/>
    <property type="match status" value="1"/>
</dbReference>
<proteinExistence type="predicted"/>
<dbReference type="InParanoid" id="A0A369KIS7"/>
<sequence>MSKLTDHKYLVFDVYGTLVDWETGIYNALQPLLSRFPSAAQWSRQEALLAFRAVESDIQAQYPEMPYSDLLAKVHEVLEARLIVAEGADTVEDSAMPSSLDVTPASVHIPASELEPSTSTTILTHNAHTTFGHSVRKWAPFPDSVQALRDLSAHFKLIVLSNVDHKSFAYTHAYLSEGTIPSPNQEDNDAPAPPLYSRPSPNAHPRNLWLPQQTPGSKSPFSLIVTAQDTQAYKPSLDGFISVFNEIGLEPTLACAIDDDLQQPPTIGDVKRRSLIVAQSLYHDHEPAKRLGVRSVWIDRQGAVMIPPEPLSPNEAGYSWRFETLEEMARAVEKELEEQGSTQ</sequence>
<comment type="caution">
    <text evidence="3">The sequence shown here is derived from an EMBL/GenBank/DDBJ whole genome shotgun (WGS) entry which is preliminary data.</text>
</comment>
<evidence type="ECO:0000313" key="3">
    <source>
        <dbReference type="EMBL" id="RDB30846.1"/>
    </source>
</evidence>
<dbReference type="GO" id="GO:0016787">
    <property type="term" value="F:hydrolase activity"/>
    <property type="evidence" value="ECO:0007669"/>
    <property type="project" value="UniProtKB-KW"/>
</dbReference>
<dbReference type="Gene3D" id="1.10.150.750">
    <property type="match status" value="1"/>
</dbReference>
<evidence type="ECO:0000256" key="2">
    <source>
        <dbReference type="SAM" id="MobiDB-lite"/>
    </source>
</evidence>